<name>A0A9W8G6C2_9FUNG</name>
<proteinExistence type="predicted"/>
<evidence type="ECO:0000313" key="1">
    <source>
        <dbReference type="EMBL" id="KAJ2679990.1"/>
    </source>
</evidence>
<evidence type="ECO:0000313" key="2">
    <source>
        <dbReference type="Proteomes" id="UP001151516"/>
    </source>
</evidence>
<comment type="caution">
    <text evidence="1">The sequence shown here is derived from an EMBL/GenBank/DDBJ whole genome shotgun (WGS) entry which is preliminary data.</text>
</comment>
<reference evidence="1" key="1">
    <citation type="submission" date="2022-07" db="EMBL/GenBank/DDBJ databases">
        <title>Phylogenomic reconstructions and comparative analyses of Kickxellomycotina fungi.</title>
        <authorList>
            <person name="Reynolds N.K."/>
            <person name="Stajich J.E."/>
            <person name="Barry K."/>
            <person name="Grigoriev I.V."/>
            <person name="Crous P."/>
            <person name="Smith M.E."/>
        </authorList>
    </citation>
    <scope>NUCLEOTIDE SEQUENCE</scope>
    <source>
        <strain evidence="1">CBS 109367</strain>
    </source>
</reference>
<dbReference type="AlphaFoldDB" id="A0A9W8G6C2"/>
<dbReference type="EMBL" id="JANBTX010000793">
    <property type="protein sequence ID" value="KAJ2679990.1"/>
    <property type="molecule type" value="Genomic_DNA"/>
</dbReference>
<keyword evidence="2" id="KW-1185">Reference proteome</keyword>
<organism evidence="1 2">
    <name type="scientific">Coemansia spiralis</name>
    <dbReference type="NCBI Taxonomy" id="417178"/>
    <lineage>
        <taxon>Eukaryota</taxon>
        <taxon>Fungi</taxon>
        <taxon>Fungi incertae sedis</taxon>
        <taxon>Zoopagomycota</taxon>
        <taxon>Kickxellomycotina</taxon>
        <taxon>Kickxellomycetes</taxon>
        <taxon>Kickxellales</taxon>
        <taxon>Kickxellaceae</taxon>
        <taxon>Coemansia</taxon>
    </lineage>
</organism>
<dbReference type="Proteomes" id="UP001151516">
    <property type="component" value="Unassembled WGS sequence"/>
</dbReference>
<protein>
    <submittedName>
        <fullName evidence="1">Uncharacterized protein</fullName>
    </submittedName>
</protein>
<gene>
    <name evidence="1" type="ORF">IWW39_006457</name>
</gene>
<sequence length="256" mass="27059">TAEIDDAQHAQPADAQLYAPSADAEVDAPAAGTAPAVHAAPADVAETAEVTAPVEAVEVVVPVEAAGTAEAVEPAVVADRAGVVESFSSPPIYQVISAAQATAQATATAARVLVRRITYAQVTLGSRLHDTMASNVVEAAGDLLIAIGKEFYSARRAASSIKCDANADSFMAEAATKELISLRNREAWMCDSLSDYASLDSYMLAIKKVEEGADRRAAIWRAISDDTTERTAERIVARTRRVEQISRTLQKIRFSA</sequence>
<accession>A0A9W8G6C2</accession>
<feature type="non-terminal residue" evidence="1">
    <location>
        <position position="1"/>
    </location>
</feature>